<evidence type="ECO:0000256" key="1">
    <source>
        <dbReference type="ARBA" id="ARBA00001947"/>
    </source>
</evidence>
<dbReference type="GO" id="GO:0046872">
    <property type="term" value="F:metal ion binding"/>
    <property type="evidence" value="ECO:0007669"/>
    <property type="project" value="UniProtKB-KW"/>
</dbReference>
<evidence type="ECO:0000256" key="5">
    <source>
        <dbReference type="ARBA" id="ARBA00022801"/>
    </source>
</evidence>
<accession>A0A498Q2H0</accession>
<keyword evidence="4" id="KW-0479">Metal-binding</keyword>
<evidence type="ECO:0000256" key="2">
    <source>
        <dbReference type="ARBA" id="ARBA00006676"/>
    </source>
</evidence>
<evidence type="ECO:0000256" key="7">
    <source>
        <dbReference type="SAM" id="SignalP"/>
    </source>
</evidence>
<keyword evidence="10" id="KW-1185">Reference proteome</keyword>
<dbReference type="PANTHER" id="PTHR11409">
    <property type="entry name" value="ADENOSINE DEAMINASE"/>
    <property type="match status" value="1"/>
</dbReference>
<dbReference type="InterPro" id="IPR032466">
    <property type="entry name" value="Metal_Hydrolase"/>
</dbReference>
<name>A0A498Q2H0_9MYCO</name>
<dbReference type="AlphaFoldDB" id="A0A498Q2H0"/>
<keyword evidence="5 9" id="KW-0378">Hydrolase</keyword>
<organism evidence="9 10">
    <name type="scientific">Mycobacterium attenuatum</name>
    <dbReference type="NCBI Taxonomy" id="2341086"/>
    <lineage>
        <taxon>Bacteria</taxon>
        <taxon>Bacillati</taxon>
        <taxon>Actinomycetota</taxon>
        <taxon>Actinomycetes</taxon>
        <taxon>Mycobacteriales</taxon>
        <taxon>Mycobacteriaceae</taxon>
        <taxon>Mycobacterium</taxon>
    </lineage>
</organism>
<dbReference type="OrthoDB" id="105475at2"/>
<feature type="domain" description="Adenosine deaminase" evidence="8">
    <location>
        <begin position="234"/>
        <end position="467"/>
    </location>
</feature>
<evidence type="ECO:0000313" key="10">
    <source>
        <dbReference type="Proteomes" id="UP000273307"/>
    </source>
</evidence>
<evidence type="ECO:0000256" key="3">
    <source>
        <dbReference type="ARBA" id="ARBA00012784"/>
    </source>
</evidence>
<comment type="similarity">
    <text evidence="2">Belongs to the metallo-dependent hydrolases superfamily. Adenosine and AMP deaminases family.</text>
</comment>
<feature type="chain" id="PRO_5019816020" description="adenosine deaminase" evidence="7">
    <location>
        <begin position="26"/>
        <end position="525"/>
    </location>
</feature>
<gene>
    <name evidence="9" type="primary">add_1</name>
    <name evidence="9" type="ORF">LAUMK136_03021</name>
</gene>
<dbReference type="InterPro" id="IPR001365">
    <property type="entry name" value="A_deaminase_dom"/>
</dbReference>
<dbReference type="EC" id="3.5.4.4" evidence="3"/>
<evidence type="ECO:0000259" key="8">
    <source>
        <dbReference type="Pfam" id="PF00962"/>
    </source>
</evidence>
<dbReference type="GO" id="GO:0004000">
    <property type="term" value="F:adenosine deaminase activity"/>
    <property type="evidence" value="ECO:0007669"/>
    <property type="project" value="TreeGrafter"/>
</dbReference>
<dbReference type="Proteomes" id="UP000273307">
    <property type="component" value="Unassembled WGS sequence"/>
</dbReference>
<dbReference type="SUPFAM" id="SSF51556">
    <property type="entry name" value="Metallo-dependent hydrolases"/>
    <property type="match status" value="1"/>
</dbReference>
<dbReference type="Pfam" id="PF00962">
    <property type="entry name" value="A_deaminase"/>
    <property type="match status" value="1"/>
</dbReference>
<dbReference type="GO" id="GO:0005829">
    <property type="term" value="C:cytosol"/>
    <property type="evidence" value="ECO:0007669"/>
    <property type="project" value="TreeGrafter"/>
</dbReference>
<protein>
    <recommendedName>
        <fullName evidence="3">adenosine deaminase</fullName>
        <ecNumber evidence="3">3.5.4.4</ecNumber>
    </recommendedName>
</protein>
<dbReference type="Gene3D" id="3.20.20.140">
    <property type="entry name" value="Metal-dependent hydrolases"/>
    <property type="match status" value="1"/>
</dbReference>
<keyword evidence="7" id="KW-0732">Signal</keyword>
<dbReference type="GO" id="GO:0043103">
    <property type="term" value="P:hypoxanthine salvage"/>
    <property type="evidence" value="ECO:0007669"/>
    <property type="project" value="TreeGrafter"/>
</dbReference>
<sequence>MEKPRKRVLATAWRLVLVAALTVSAAPVGWANGHGSKAADGPATAQARTAGAFEAVRGDPAGLAAFLHAMPKGGDIHNHPSGAEHTERFIKYAAEEGLCVVVSTLTLVAPEPPCDAATGRPAAANALADQSLRERLIDAWSMRNSDPSRSSAHDHFFSTFGRFAEAWRRRYVDVLADVISQAAAEHVSYLELMYGGGDDLASMLGAQVGWDHDLGRLRARLLAAGLGEAVAIARRDLDVTETAVRQRLRCGTSAADPGCAVTVRYLHAVNRMLAPERVFAQFVTGYELVRADPRVVGVNLYGIEDSSVARRDYRLQMAMLDYLHDVAPDVPTALHAGELAPGLVPPEELRFHIRAAVEQGHAHRIGHGVDLMYEDDPLGLLAEMAERKVAVVNLFVSNAQILDVSGPQHPFPIYWTADVPVALATDDEGVSGSTMAAQYQYAVEAYGFDYASLKQLVRQSLEYSFLPGASLWAQLPYALPVAVCADDLLGGAAPSSACGAYLQANERAREQWRLEGALAAFERRY</sequence>
<dbReference type="GO" id="GO:0046103">
    <property type="term" value="P:inosine biosynthetic process"/>
    <property type="evidence" value="ECO:0007669"/>
    <property type="project" value="TreeGrafter"/>
</dbReference>
<feature type="signal peptide" evidence="7">
    <location>
        <begin position="1"/>
        <end position="25"/>
    </location>
</feature>
<comment type="cofactor">
    <cofactor evidence="1">
        <name>Zn(2+)</name>
        <dbReference type="ChEBI" id="CHEBI:29105"/>
    </cofactor>
</comment>
<reference evidence="9 10" key="1">
    <citation type="submission" date="2018-09" db="EMBL/GenBank/DDBJ databases">
        <authorList>
            <person name="Tagini F."/>
        </authorList>
    </citation>
    <scope>NUCLEOTIDE SEQUENCE [LARGE SCALE GENOMIC DNA]</scope>
    <source>
        <strain evidence="9 10">MK136</strain>
    </source>
</reference>
<dbReference type="GO" id="GO:0006154">
    <property type="term" value="P:adenosine catabolic process"/>
    <property type="evidence" value="ECO:0007669"/>
    <property type="project" value="TreeGrafter"/>
</dbReference>
<dbReference type="EMBL" id="UPHP01000071">
    <property type="protein sequence ID" value="VBA39497.1"/>
    <property type="molecule type" value="Genomic_DNA"/>
</dbReference>
<dbReference type="RefSeq" id="WP_122525624.1">
    <property type="nucleotide sequence ID" value="NZ_UPHP01000071.1"/>
</dbReference>
<dbReference type="InterPro" id="IPR006330">
    <property type="entry name" value="Ado/ade_deaminase"/>
</dbReference>
<dbReference type="PANTHER" id="PTHR11409:SF43">
    <property type="entry name" value="ADENOSINE DEAMINASE"/>
    <property type="match status" value="1"/>
</dbReference>
<evidence type="ECO:0000313" key="9">
    <source>
        <dbReference type="EMBL" id="VBA39497.1"/>
    </source>
</evidence>
<proteinExistence type="inferred from homology"/>
<evidence type="ECO:0000256" key="6">
    <source>
        <dbReference type="ARBA" id="ARBA00022833"/>
    </source>
</evidence>
<evidence type="ECO:0000256" key="4">
    <source>
        <dbReference type="ARBA" id="ARBA00022723"/>
    </source>
</evidence>
<keyword evidence="6" id="KW-0862">Zinc</keyword>